<dbReference type="Proteomes" id="UP001204320">
    <property type="component" value="Unassembled WGS sequence"/>
</dbReference>
<accession>A0ABT1Z5D2</accession>
<keyword evidence="5" id="KW-1133">Transmembrane helix</keyword>
<evidence type="ECO:0000256" key="3">
    <source>
        <dbReference type="ARBA" id="ARBA00022475"/>
    </source>
</evidence>
<evidence type="ECO:0000256" key="2">
    <source>
        <dbReference type="ARBA" id="ARBA00008806"/>
    </source>
</evidence>
<gene>
    <name evidence="8" type="ORF">NVS32_00400</name>
</gene>
<dbReference type="Gene3D" id="3.40.50.300">
    <property type="entry name" value="P-loop containing nucleotide triphosphate hydrolases"/>
    <property type="match status" value="1"/>
</dbReference>
<comment type="similarity">
    <text evidence="2">Belongs to the VirD4/TraG family.</text>
</comment>
<keyword evidence="9" id="KW-1185">Reference proteome</keyword>
<feature type="coiled-coil region" evidence="7">
    <location>
        <begin position="198"/>
        <end position="225"/>
    </location>
</feature>
<comment type="caution">
    <text evidence="8">The sequence shown here is derived from an EMBL/GenBank/DDBJ whole genome shotgun (WGS) entry which is preliminary data.</text>
</comment>
<dbReference type="CDD" id="cd01127">
    <property type="entry name" value="TrwB_TraG_TraD_VirD4"/>
    <property type="match status" value="2"/>
</dbReference>
<dbReference type="RefSeq" id="WP_258498244.1">
    <property type="nucleotide sequence ID" value="NZ_JANSKA010000001.1"/>
</dbReference>
<evidence type="ECO:0000256" key="6">
    <source>
        <dbReference type="ARBA" id="ARBA00023136"/>
    </source>
</evidence>
<proteinExistence type="inferred from homology"/>
<keyword evidence="7" id="KW-0175">Coiled coil</keyword>
<keyword evidence="4" id="KW-0812">Transmembrane</keyword>
<dbReference type="InterPro" id="IPR027417">
    <property type="entry name" value="P-loop_NTPase"/>
</dbReference>
<evidence type="ECO:0000313" key="9">
    <source>
        <dbReference type="Proteomes" id="UP001204320"/>
    </source>
</evidence>
<keyword evidence="6" id="KW-0472">Membrane</keyword>
<evidence type="ECO:0000256" key="1">
    <source>
        <dbReference type="ARBA" id="ARBA00004651"/>
    </source>
</evidence>
<evidence type="ECO:0000256" key="5">
    <source>
        <dbReference type="ARBA" id="ARBA00022989"/>
    </source>
</evidence>
<dbReference type="SUPFAM" id="SSF52540">
    <property type="entry name" value="P-loop containing nucleoside triphosphate hydrolases"/>
    <property type="match status" value="1"/>
</dbReference>
<evidence type="ECO:0000256" key="4">
    <source>
        <dbReference type="ARBA" id="ARBA00022692"/>
    </source>
</evidence>
<sequence>MISADETILGRRVCLGTNQRETSRNNNLLVVGAPGTGKSRTVIEPNVMQCNSSYVIVEPKGMLRRHLAPGLAAAGYEVRTLDFSEPSRSDCSWNPLSRAVTIGEVKNLSWELCAVDGLNQYEVFWQEQASLLLESLILGTAELKEYSHDLRGIQSLASKAYEKAKCDSYLERYSCELDKIMGSLAENQSDREEIATAISIAQARLDGAQAEVQEAITKLASALGERPPHFDDRGPNAGKAHRPRIGIRFLFPDADVDEKTSELMYQAQQMATGRGAGHGPNAGSLQPEMNALISAYRDYADAMETLEAEEKRKPRRIKNEASELYLRVSSNPGKTWECVLSTLAGAIDQWRDPDLLNMLSDRADAIDFAPIGERPTALFVVVSDTDSSLYPLVGVFMSQLVDALVRHADSTPEGRLGMPVRIVLDDFATMRGGSWSSVEAWANATRSREIWWTVAIQGIGQLDQMLGHASSQGLLAACDSQVFVGIPNDPVTSSYLRSRLIKPRTLDEECKEGEPSFVLIRGNLPVITRTYDPDIHPNRVEFAFEQMVTEAG</sequence>
<protein>
    <submittedName>
        <fullName evidence="8">Type IV secretory system conjugative DNA transfer family protein</fullName>
    </submittedName>
</protein>
<dbReference type="PANTHER" id="PTHR37937:SF1">
    <property type="entry name" value="CONJUGATIVE TRANSFER: DNA TRANSPORT"/>
    <property type="match status" value="1"/>
</dbReference>
<keyword evidence="3" id="KW-1003">Cell membrane</keyword>
<comment type="subcellular location">
    <subcellularLocation>
        <location evidence="1">Cell membrane</location>
        <topology evidence="1">Multi-pass membrane protein</topology>
    </subcellularLocation>
</comment>
<dbReference type="EMBL" id="JANSKA010000001">
    <property type="protein sequence ID" value="MCR9035419.1"/>
    <property type="molecule type" value="Genomic_DNA"/>
</dbReference>
<dbReference type="InterPro" id="IPR051539">
    <property type="entry name" value="T4SS-coupling_protein"/>
</dbReference>
<evidence type="ECO:0000313" key="8">
    <source>
        <dbReference type="EMBL" id="MCR9035419.1"/>
    </source>
</evidence>
<dbReference type="PANTHER" id="PTHR37937">
    <property type="entry name" value="CONJUGATIVE TRANSFER: DNA TRANSPORT"/>
    <property type="match status" value="1"/>
</dbReference>
<name>A0ABT1Z5D2_9ACTN</name>
<evidence type="ECO:0000256" key="7">
    <source>
        <dbReference type="SAM" id="Coils"/>
    </source>
</evidence>
<organism evidence="8 9">
    <name type="scientific">Tractidigestivibacter montrealensis</name>
    <dbReference type="NCBI Taxonomy" id="2972466"/>
    <lineage>
        <taxon>Bacteria</taxon>
        <taxon>Bacillati</taxon>
        <taxon>Actinomycetota</taxon>
        <taxon>Coriobacteriia</taxon>
        <taxon>Coriobacteriales</taxon>
        <taxon>Atopobiaceae</taxon>
        <taxon>Tractidigestivibacter</taxon>
    </lineage>
</organism>
<dbReference type="InterPro" id="IPR003688">
    <property type="entry name" value="TraG/VirD4"/>
</dbReference>
<reference evidence="8 9" key="1">
    <citation type="submission" date="2022-08" db="EMBL/GenBank/DDBJ databases">
        <title>Tractidigestivibacter montrealensis type strain KD21.</title>
        <authorList>
            <person name="Diop K."/>
            <person name="Richard C."/>
            <person name="Routy B."/>
        </authorList>
    </citation>
    <scope>NUCLEOTIDE SEQUENCE [LARGE SCALE GENOMIC DNA]</scope>
    <source>
        <strain evidence="8 9">KD21</strain>
    </source>
</reference>
<dbReference type="Pfam" id="PF02534">
    <property type="entry name" value="T4SS-DNA_transf"/>
    <property type="match status" value="2"/>
</dbReference>